<dbReference type="EMBL" id="JAODUO010000006">
    <property type="protein sequence ID" value="KAK2193848.1"/>
    <property type="molecule type" value="Genomic_DNA"/>
</dbReference>
<protein>
    <submittedName>
        <fullName evidence="1">Uncharacterized protein</fullName>
    </submittedName>
</protein>
<evidence type="ECO:0000313" key="1">
    <source>
        <dbReference type="EMBL" id="KAK2193848.1"/>
    </source>
</evidence>
<evidence type="ECO:0000313" key="2">
    <source>
        <dbReference type="Proteomes" id="UP001209878"/>
    </source>
</evidence>
<gene>
    <name evidence="1" type="ORF">NP493_5g15082</name>
</gene>
<proteinExistence type="predicted"/>
<keyword evidence="2" id="KW-1185">Reference proteome</keyword>
<organism evidence="1 2">
    <name type="scientific">Ridgeia piscesae</name>
    <name type="common">Tubeworm</name>
    <dbReference type="NCBI Taxonomy" id="27915"/>
    <lineage>
        <taxon>Eukaryota</taxon>
        <taxon>Metazoa</taxon>
        <taxon>Spiralia</taxon>
        <taxon>Lophotrochozoa</taxon>
        <taxon>Annelida</taxon>
        <taxon>Polychaeta</taxon>
        <taxon>Sedentaria</taxon>
        <taxon>Canalipalpata</taxon>
        <taxon>Sabellida</taxon>
        <taxon>Siboglinidae</taxon>
        <taxon>Ridgeia</taxon>
    </lineage>
</organism>
<dbReference type="Proteomes" id="UP001209878">
    <property type="component" value="Unassembled WGS sequence"/>
</dbReference>
<sequence>MAMSVCPFEVVFYTITFRCDNHNTGIPCRGSVVRHLLRLLQCGRKGTKSHNRVSQLTYPSRDLSPSNKALQTFKMDADNMELPAVPTDIYCIKSYSANVL</sequence>
<name>A0AAD9PFI8_RIDPI</name>
<comment type="caution">
    <text evidence="1">The sequence shown here is derived from an EMBL/GenBank/DDBJ whole genome shotgun (WGS) entry which is preliminary data.</text>
</comment>
<reference evidence="1" key="1">
    <citation type="journal article" date="2023" name="Mol. Biol. Evol.">
        <title>Third-Generation Sequencing Reveals the Adaptive Role of the Epigenome in Three Deep-Sea Polychaetes.</title>
        <authorList>
            <person name="Perez M."/>
            <person name="Aroh O."/>
            <person name="Sun Y."/>
            <person name="Lan Y."/>
            <person name="Juniper S.K."/>
            <person name="Young C.R."/>
            <person name="Angers B."/>
            <person name="Qian P.Y."/>
        </authorList>
    </citation>
    <scope>NUCLEOTIDE SEQUENCE</scope>
    <source>
        <strain evidence="1">R07B-5</strain>
    </source>
</reference>
<dbReference type="AlphaFoldDB" id="A0AAD9PFI8"/>
<accession>A0AAD9PFI8</accession>